<dbReference type="AlphaFoldDB" id="A0A016VV30"/>
<feature type="transmembrane region" description="Helical" evidence="1">
    <location>
        <begin position="16"/>
        <end position="37"/>
    </location>
</feature>
<reference evidence="3" key="1">
    <citation type="journal article" date="2015" name="Nat. Genet.">
        <title>The genome and transcriptome of the zoonotic hookworm Ancylostoma ceylanicum identify infection-specific gene families.</title>
        <authorList>
            <person name="Schwarz E.M."/>
            <person name="Hu Y."/>
            <person name="Antoshechkin I."/>
            <person name="Miller M.M."/>
            <person name="Sternberg P.W."/>
            <person name="Aroian R.V."/>
        </authorList>
    </citation>
    <scope>NUCLEOTIDE SEQUENCE</scope>
    <source>
        <strain evidence="3">HY135</strain>
    </source>
</reference>
<keyword evidence="3" id="KW-1185">Reference proteome</keyword>
<keyword evidence="1" id="KW-1133">Transmembrane helix</keyword>
<evidence type="ECO:0000313" key="3">
    <source>
        <dbReference type="Proteomes" id="UP000024635"/>
    </source>
</evidence>
<proteinExistence type="predicted"/>
<dbReference type="EMBL" id="JARK01001340">
    <property type="protein sequence ID" value="EYC31454.1"/>
    <property type="molecule type" value="Genomic_DNA"/>
</dbReference>
<accession>A0A016VV30</accession>
<dbReference type="Proteomes" id="UP000024635">
    <property type="component" value="Unassembled WGS sequence"/>
</dbReference>
<sequence length="112" mass="12595">MFVQLSAVGKVSIETTLIMLLPITVVVVFAVASAAALPEERPEGEIQVRERRFASLSLYLCGSHPHQFASSYHTHHRVLTACHRLSFSVTDDNDSVCRYANLNYMYSYRTVC</sequence>
<evidence type="ECO:0000256" key="1">
    <source>
        <dbReference type="SAM" id="Phobius"/>
    </source>
</evidence>
<organism evidence="2 3">
    <name type="scientific">Ancylostoma ceylanicum</name>
    <dbReference type="NCBI Taxonomy" id="53326"/>
    <lineage>
        <taxon>Eukaryota</taxon>
        <taxon>Metazoa</taxon>
        <taxon>Ecdysozoa</taxon>
        <taxon>Nematoda</taxon>
        <taxon>Chromadorea</taxon>
        <taxon>Rhabditida</taxon>
        <taxon>Rhabditina</taxon>
        <taxon>Rhabditomorpha</taxon>
        <taxon>Strongyloidea</taxon>
        <taxon>Ancylostomatidae</taxon>
        <taxon>Ancylostomatinae</taxon>
        <taxon>Ancylostoma</taxon>
    </lineage>
</organism>
<gene>
    <name evidence="2" type="primary">Acey_s0004.g2161</name>
    <name evidence="2" type="ORF">Y032_0004g2161</name>
</gene>
<protein>
    <submittedName>
        <fullName evidence="2">Uncharacterized protein</fullName>
    </submittedName>
</protein>
<comment type="caution">
    <text evidence="2">The sequence shown here is derived from an EMBL/GenBank/DDBJ whole genome shotgun (WGS) entry which is preliminary data.</text>
</comment>
<keyword evidence="1" id="KW-0472">Membrane</keyword>
<keyword evidence="1" id="KW-0812">Transmembrane</keyword>
<evidence type="ECO:0000313" key="2">
    <source>
        <dbReference type="EMBL" id="EYC31454.1"/>
    </source>
</evidence>
<name>A0A016VV30_9BILA</name>